<feature type="compositionally biased region" description="Acidic residues" evidence="1">
    <location>
        <begin position="403"/>
        <end position="417"/>
    </location>
</feature>
<dbReference type="Proteomes" id="UP000604046">
    <property type="component" value="Unassembled WGS sequence"/>
</dbReference>
<feature type="region of interest" description="Disordered" evidence="1">
    <location>
        <begin position="1"/>
        <end position="87"/>
    </location>
</feature>
<evidence type="ECO:0000313" key="3">
    <source>
        <dbReference type="Proteomes" id="UP000604046"/>
    </source>
</evidence>
<proteinExistence type="predicted"/>
<gene>
    <name evidence="2" type="ORF">SNAT2548_LOCUS29374</name>
</gene>
<name>A0A812TGT9_9DINO</name>
<sequence length="820" mass="90843">MRSDGPPVPASFVSEDGSSEGAATAETGPTDQVVRDDLVGQASRLQSLQALRGTPVPATQHERLKSTPQKPRGQKKSKRDEKELSVAESPLTAKAKFVGVLAGTVSTRPRGASSVGTAAERKYKEMAEQRVKDMLLSCERGDVQQGKASALKRGEVEFSGLGTGGHRAHYIIAPAEMEDADDILRWMFVRQDGWRLNPPNLLLSCYGGRDHYVNWSQSDTLRSRKAWGSATPDVFGASSHAEARASRMPAETRASRRQTRKKQPEDALPPDSDDWKFRRKFKSRLNEIAAGVCQAVTECGGWFDLGRGQRGGLNEVLMDGLKVYWSAFGCLAGHKAESVVLCARLLDTTEFKDDFVACATDVATYGHQKQHNSLLEQRVIYPSVNEVLFPELGQYGGKLADEQDLEGTGMDEDDDGDDGRCRKSKSAEGLCQDVRAHISQRFLCNALTHIIFVQNQQALDRLRHKLRSLATRATIFANGNKALIEPGVDGKILMEAMAGVPVVCLHNTGGAAEMLGASVLKRRQPNLPLDISQYNYELPEHVPDDQFLILNPAKDSVEKVINKLTLVLSTVQDDEMMEVGYAKSEENRLRYAWEQHLLYSYNAAMFRRRARLLHYTAMLLSVVVTVVATLSQQSERAPDWSLPQSELKVLLLVLPCVSTFVLTSISRLNHVNKWAALEGGAVHVKSEIYQYRCRVLDYQPRKAGNMDIQDRVEDLCDKPLLVSDDPTALAEGARKKRKRADTFAPKGMSRRCAFSANLERINSDATGSDVRGDYLAMPPDSAMENLLGSLYDWANVRAPASQLLILHLDLECCWREVVLS</sequence>
<reference evidence="2" key="1">
    <citation type="submission" date="2021-02" db="EMBL/GenBank/DDBJ databases">
        <authorList>
            <person name="Dougan E. K."/>
            <person name="Rhodes N."/>
            <person name="Thang M."/>
            <person name="Chan C."/>
        </authorList>
    </citation>
    <scope>NUCLEOTIDE SEQUENCE</scope>
</reference>
<dbReference type="AlphaFoldDB" id="A0A812TGT9"/>
<feature type="region of interest" description="Disordered" evidence="1">
    <location>
        <begin position="403"/>
        <end position="422"/>
    </location>
</feature>
<accession>A0A812TGT9</accession>
<feature type="region of interest" description="Disordered" evidence="1">
    <location>
        <begin position="238"/>
        <end position="274"/>
    </location>
</feature>
<keyword evidence="3" id="KW-1185">Reference proteome</keyword>
<evidence type="ECO:0000313" key="2">
    <source>
        <dbReference type="EMBL" id="CAE7524815.1"/>
    </source>
</evidence>
<dbReference type="EMBL" id="CAJNDS010002557">
    <property type="protein sequence ID" value="CAE7524815.1"/>
    <property type="molecule type" value="Genomic_DNA"/>
</dbReference>
<comment type="caution">
    <text evidence="2">The sequence shown here is derived from an EMBL/GenBank/DDBJ whole genome shotgun (WGS) entry which is preliminary data.</text>
</comment>
<organism evidence="2 3">
    <name type="scientific">Symbiodinium natans</name>
    <dbReference type="NCBI Taxonomy" id="878477"/>
    <lineage>
        <taxon>Eukaryota</taxon>
        <taxon>Sar</taxon>
        <taxon>Alveolata</taxon>
        <taxon>Dinophyceae</taxon>
        <taxon>Suessiales</taxon>
        <taxon>Symbiodiniaceae</taxon>
        <taxon>Symbiodinium</taxon>
    </lineage>
</organism>
<evidence type="ECO:0000256" key="1">
    <source>
        <dbReference type="SAM" id="MobiDB-lite"/>
    </source>
</evidence>
<protein>
    <submittedName>
        <fullName evidence="2">Uncharacterized protein</fullName>
    </submittedName>
</protein>